<dbReference type="FunCoup" id="A0A397RUS5">
    <property type="interactions" value="96"/>
</dbReference>
<accession>A0A397RUS5</accession>
<dbReference type="PANTHER" id="PTHR38445:SF7">
    <property type="entry name" value="GNTR-FAMILY TRANSCRIPTIONAL REGULATOR"/>
    <property type="match status" value="1"/>
</dbReference>
<dbReference type="InterPro" id="IPR036390">
    <property type="entry name" value="WH_DNA-bd_sf"/>
</dbReference>
<keyword evidence="3" id="KW-0804">Transcription</keyword>
<dbReference type="Pfam" id="PF00392">
    <property type="entry name" value="GntR"/>
    <property type="match status" value="1"/>
</dbReference>
<dbReference type="GO" id="GO:0003677">
    <property type="term" value="F:DNA binding"/>
    <property type="evidence" value="ECO:0007669"/>
    <property type="project" value="UniProtKB-KW"/>
</dbReference>
<evidence type="ECO:0000256" key="2">
    <source>
        <dbReference type="ARBA" id="ARBA00023125"/>
    </source>
</evidence>
<dbReference type="GO" id="GO:0003700">
    <property type="term" value="F:DNA-binding transcription factor activity"/>
    <property type="evidence" value="ECO:0007669"/>
    <property type="project" value="InterPro"/>
</dbReference>
<keyword evidence="1" id="KW-0805">Transcription regulation</keyword>
<reference evidence="5 6" key="1">
    <citation type="submission" date="2018-08" db="EMBL/GenBank/DDBJ databases">
        <title>Genomic Encyclopedia of Archaeal and Bacterial Type Strains, Phase II (KMG-II): from individual species to whole genera.</title>
        <authorList>
            <person name="Goeker M."/>
        </authorList>
    </citation>
    <scope>NUCLEOTIDE SEQUENCE [LARGE SCALE GENOMIC DNA]</scope>
    <source>
        <strain evidence="5 6">ATCC 27112</strain>
    </source>
</reference>
<dbReference type="PROSITE" id="PS50949">
    <property type="entry name" value="HTH_GNTR"/>
    <property type="match status" value="1"/>
</dbReference>
<proteinExistence type="predicted"/>
<dbReference type="AlphaFoldDB" id="A0A397RUS5"/>
<dbReference type="InterPro" id="IPR036388">
    <property type="entry name" value="WH-like_DNA-bd_sf"/>
</dbReference>
<evidence type="ECO:0000313" key="5">
    <source>
        <dbReference type="EMBL" id="RIA75885.1"/>
    </source>
</evidence>
<dbReference type="PRINTS" id="PR00035">
    <property type="entry name" value="HTHGNTR"/>
</dbReference>
<feature type="domain" description="HTH gntR-type" evidence="4">
    <location>
        <begin position="1"/>
        <end position="44"/>
    </location>
</feature>
<keyword evidence="2 5" id="KW-0238">DNA-binding</keyword>
<dbReference type="SUPFAM" id="SSF46785">
    <property type="entry name" value="Winged helix' DNA-binding domain"/>
    <property type="match status" value="1"/>
</dbReference>
<evidence type="ECO:0000259" key="4">
    <source>
        <dbReference type="PROSITE" id="PS50949"/>
    </source>
</evidence>
<gene>
    <name evidence="5" type="ORF">EI71_01058</name>
</gene>
<sequence length="80" mass="8931">MPSCRELAVEIGVNHKTVERAYGELMKEGFIESIPKKGYFVSGSKSKNPMIREILSNLKAQGISKEEIEDALAELYGEEL</sequence>
<evidence type="ECO:0000256" key="3">
    <source>
        <dbReference type="ARBA" id="ARBA00023163"/>
    </source>
</evidence>
<keyword evidence="6" id="KW-1185">Reference proteome</keyword>
<dbReference type="InterPro" id="IPR000524">
    <property type="entry name" value="Tscrpt_reg_HTH_GntR"/>
</dbReference>
<dbReference type="InParanoid" id="A0A397RUS5"/>
<dbReference type="EMBL" id="QXEV01000009">
    <property type="protein sequence ID" value="RIA75885.1"/>
    <property type="molecule type" value="Genomic_DNA"/>
</dbReference>
<dbReference type="Gene3D" id="1.10.10.10">
    <property type="entry name" value="Winged helix-like DNA-binding domain superfamily/Winged helix DNA-binding domain"/>
    <property type="match status" value="1"/>
</dbReference>
<evidence type="ECO:0000256" key="1">
    <source>
        <dbReference type="ARBA" id="ARBA00023015"/>
    </source>
</evidence>
<evidence type="ECO:0000313" key="6">
    <source>
        <dbReference type="Proteomes" id="UP000266506"/>
    </source>
</evidence>
<organism evidence="5 6">
    <name type="scientific">Anaeroplasma bactoclasticum</name>
    <dbReference type="NCBI Taxonomy" id="2088"/>
    <lineage>
        <taxon>Bacteria</taxon>
        <taxon>Bacillati</taxon>
        <taxon>Mycoplasmatota</taxon>
        <taxon>Mollicutes</taxon>
        <taxon>Anaeroplasmatales</taxon>
        <taxon>Anaeroplasmataceae</taxon>
        <taxon>Anaeroplasma</taxon>
    </lineage>
</organism>
<dbReference type="Proteomes" id="UP000266506">
    <property type="component" value="Unassembled WGS sequence"/>
</dbReference>
<protein>
    <submittedName>
        <fullName evidence="5">DNA-binding transcriptional regulator YhcF (GntR family)</fullName>
    </submittedName>
</protein>
<comment type="caution">
    <text evidence="5">The sequence shown here is derived from an EMBL/GenBank/DDBJ whole genome shotgun (WGS) entry which is preliminary data.</text>
</comment>
<dbReference type="PANTHER" id="PTHR38445">
    <property type="entry name" value="HTH-TYPE TRANSCRIPTIONAL REPRESSOR YTRA"/>
    <property type="match status" value="1"/>
</dbReference>
<name>A0A397RUS5_9MOLU</name>